<organism evidence="3 4">
    <name type="scientific">Capsaspora owczarzaki (strain ATCC 30864)</name>
    <dbReference type="NCBI Taxonomy" id="595528"/>
    <lineage>
        <taxon>Eukaryota</taxon>
        <taxon>Filasterea</taxon>
        <taxon>Capsaspora</taxon>
    </lineage>
</organism>
<proteinExistence type="predicted"/>
<evidence type="ECO:0000256" key="1">
    <source>
        <dbReference type="SAM" id="Coils"/>
    </source>
</evidence>
<reference evidence="4" key="1">
    <citation type="submission" date="2011-02" db="EMBL/GenBank/DDBJ databases">
        <title>The Genome Sequence of Capsaspora owczarzaki ATCC 30864.</title>
        <authorList>
            <person name="Russ C."/>
            <person name="Cuomo C."/>
            <person name="Burger G."/>
            <person name="Gray M.W."/>
            <person name="Holland P.W.H."/>
            <person name="King N."/>
            <person name="Lang F.B.F."/>
            <person name="Roger A.J."/>
            <person name="Ruiz-Trillo I."/>
            <person name="Young S.K."/>
            <person name="Zeng Q."/>
            <person name="Gargeya S."/>
            <person name="Alvarado L."/>
            <person name="Berlin A."/>
            <person name="Chapman S.B."/>
            <person name="Chen Z."/>
            <person name="Freedman E."/>
            <person name="Gellesch M."/>
            <person name="Goldberg J."/>
            <person name="Griggs A."/>
            <person name="Gujja S."/>
            <person name="Heilman E."/>
            <person name="Heiman D."/>
            <person name="Howarth C."/>
            <person name="Mehta T."/>
            <person name="Neiman D."/>
            <person name="Pearson M."/>
            <person name="Roberts A."/>
            <person name="Saif S."/>
            <person name="Shea T."/>
            <person name="Shenoy N."/>
            <person name="Sisk P."/>
            <person name="Stolte C."/>
            <person name="Sykes S."/>
            <person name="White J."/>
            <person name="Yandava C."/>
            <person name="Haas B."/>
            <person name="Nusbaum C."/>
            <person name="Birren B."/>
        </authorList>
    </citation>
    <scope>NUCLEOTIDE SEQUENCE</scope>
    <source>
        <strain evidence="4">ATCC 30864</strain>
    </source>
</reference>
<keyword evidence="1" id="KW-0175">Coiled coil</keyword>
<protein>
    <submittedName>
        <fullName evidence="3">Uncharacterized protein</fullName>
    </submittedName>
</protein>
<dbReference type="AlphaFoldDB" id="A0A0D2X254"/>
<gene>
    <name evidence="3" type="ORF">CAOG_009616</name>
</gene>
<name>A0A0D2X254_CAPO3</name>
<sequence>MSIGTPGGIWSPASQPLLTPASTTASQTVAAISHHQQYAANAGELTELCAQLERNVEACLAQVDAALRSPYSHSRAIDDLDAMTALLARMEEQAISSQLQHLPAPSSQAQPTAEPGTSSMDPQLLDMDVLLVETSNVAAALHRDHQRLTKNFELATKRLESRP</sequence>
<dbReference type="Proteomes" id="UP000008743">
    <property type="component" value="Unassembled WGS sequence"/>
</dbReference>
<dbReference type="InParanoid" id="A0A0D2X254"/>
<evidence type="ECO:0000313" key="4">
    <source>
        <dbReference type="Proteomes" id="UP000008743"/>
    </source>
</evidence>
<feature type="coiled-coil region" evidence="1">
    <location>
        <begin position="35"/>
        <end position="93"/>
    </location>
</feature>
<accession>A0A0D2X254</accession>
<dbReference type="EMBL" id="KE346363">
    <property type="protein sequence ID" value="KJE91964.1"/>
    <property type="molecule type" value="Genomic_DNA"/>
</dbReference>
<evidence type="ECO:0000313" key="3">
    <source>
        <dbReference type="EMBL" id="KJE91964.1"/>
    </source>
</evidence>
<feature type="region of interest" description="Disordered" evidence="2">
    <location>
        <begin position="97"/>
        <end position="121"/>
    </location>
</feature>
<keyword evidence="4" id="KW-1185">Reference proteome</keyword>
<evidence type="ECO:0000256" key="2">
    <source>
        <dbReference type="SAM" id="MobiDB-lite"/>
    </source>
</evidence>